<name>A0A9X2EJ98_9SPHN</name>
<sequence length="266" mass="29482">MKRIPFTQVDAFTDRTSRLTGNPAAVMPLKEWLRDEHLRKIAEENNLSETAFTVPWHDDDADYHLRWFTPTTEVALCGHATLAAAHVLIGEREAVRFKTNHAGILTVRRNGEHLVIDMPLAKHEQTDLGTATLAALGVDAELHLYQGPEPLLIVPLEDETTVRGLKPDFAALRHIEALVMITAPSSMPNVDFVSRVFAGAYGIDEDPVTGSAHAGLAAYWTEQTGKTRLNAFQASRRGGRLTCMVEGDRLHLMGRAMTVIEGEFFF</sequence>
<dbReference type="SUPFAM" id="SSF54506">
    <property type="entry name" value="Diaminopimelate epimerase-like"/>
    <property type="match status" value="1"/>
</dbReference>
<reference evidence="4" key="1">
    <citation type="submission" date="2022-06" db="EMBL/GenBank/DDBJ databases">
        <title>Sphingomicrobium sedimins sp. nov., a marine bacterium isolated from tidal flat.</title>
        <authorList>
            <person name="Kim C.-H."/>
            <person name="Yoo Y."/>
            <person name="Kim J.-J."/>
        </authorList>
    </citation>
    <scope>NUCLEOTIDE SEQUENCE</scope>
    <source>
        <strain evidence="4">GRR-S6-50</strain>
    </source>
</reference>
<dbReference type="EMBL" id="JAMSHT010000001">
    <property type="protein sequence ID" value="MCM8558486.1"/>
    <property type="molecule type" value="Genomic_DNA"/>
</dbReference>
<protein>
    <submittedName>
        <fullName evidence="4">PhzF family phenazine biosynthesis protein</fullName>
    </submittedName>
</protein>
<dbReference type="Gene3D" id="3.10.310.10">
    <property type="entry name" value="Diaminopimelate Epimerase, Chain A, domain 1"/>
    <property type="match status" value="2"/>
</dbReference>
<evidence type="ECO:0000256" key="2">
    <source>
        <dbReference type="ARBA" id="ARBA00023235"/>
    </source>
</evidence>
<comment type="similarity">
    <text evidence="1">Belongs to the PhzF family.</text>
</comment>
<evidence type="ECO:0000313" key="4">
    <source>
        <dbReference type="EMBL" id="MCM8558486.1"/>
    </source>
</evidence>
<comment type="caution">
    <text evidence="4">The sequence shown here is derived from an EMBL/GenBank/DDBJ whole genome shotgun (WGS) entry which is preliminary data.</text>
</comment>
<organism evidence="4 5">
    <name type="scientific">Sphingomicrobium sediminis</name>
    <dbReference type="NCBI Taxonomy" id="2950949"/>
    <lineage>
        <taxon>Bacteria</taxon>
        <taxon>Pseudomonadati</taxon>
        <taxon>Pseudomonadota</taxon>
        <taxon>Alphaproteobacteria</taxon>
        <taxon>Sphingomonadales</taxon>
        <taxon>Sphingomonadaceae</taxon>
        <taxon>Sphingomicrobium</taxon>
    </lineage>
</organism>
<dbReference type="NCBIfam" id="TIGR00654">
    <property type="entry name" value="PhzF_family"/>
    <property type="match status" value="1"/>
</dbReference>
<feature type="active site" evidence="3">
    <location>
        <position position="49"/>
    </location>
</feature>
<dbReference type="AlphaFoldDB" id="A0A9X2EJ98"/>
<dbReference type="PANTHER" id="PTHR13774:SF17">
    <property type="entry name" value="PHENAZINE BIOSYNTHESIS-LIKE DOMAIN-CONTAINING PROTEIN"/>
    <property type="match status" value="1"/>
</dbReference>
<dbReference type="GO" id="GO:0016853">
    <property type="term" value="F:isomerase activity"/>
    <property type="evidence" value="ECO:0007669"/>
    <property type="project" value="UniProtKB-KW"/>
</dbReference>
<dbReference type="Pfam" id="PF02567">
    <property type="entry name" value="PhzC-PhzF"/>
    <property type="match status" value="1"/>
</dbReference>
<gene>
    <name evidence="4" type="ORF">NDO55_11715</name>
</gene>
<keyword evidence="2" id="KW-0413">Isomerase</keyword>
<dbReference type="RefSeq" id="WP_252115413.1">
    <property type="nucleotide sequence ID" value="NZ_JAMSHT010000001.1"/>
</dbReference>
<dbReference type="Proteomes" id="UP001155128">
    <property type="component" value="Unassembled WGS sequence"/>
</dbReference>
<dbReference type="PIRSF" id="PIRSF016184">
    <property type="entry name" value="PhzC_PhzF"/>
    <property type="match status" value="1"/>
</dbReference>
<evidence type="ECO:0000256" key="3">
    <source>
        <dbReference type="PIRSR" id="PIRSR016184-1"/>
    </source>
</evidence>
<evidence type="ECO:0000256" key="1">
    <source>
        <dbReference type="ARBA" id="ARBA00008270"/>
    </source>
</evidence>
<keyword evidence="5" id="KW-1185">Reference proteome</keyword>
<dbReference type="GO" id="GO:0005737">
    <property type="term" value="C:cytoplasm"/>
    <property type="evidence" value="ECO:0007669"/>
    <property type="project" value="TreeGrafter"/>
</dbReference>
<accession>A0A9X2EJ98</accession>
<dbReference type="InterPro" id="IPR003719">
    <property type="entry name" value="Phenazine_PhzF-like"/>
</dbReference>
<proteinExistence type="inferred from homology"/>
<dbReference type="PANTHER" id="PTHR13774">
    <property type="entry name" value="PHENAZINE BIOSYNTHESIS PROTEIN"/>
    <property type="match status" value="1"/>
</dbReference>
<evidence type="ECO:0000313" key="5">
    <source>
        <dbReference type="Proteomes" id="UP001155128"/>
    </source>
</evidence>